<dbReference type="GeneID" id="105119451"/>
<dbReference type="Gene3D" id="3.50.50.60">
    <property type="entry name" value="FAD/NAD(P)-binding domain"/>
    <property type="match status" value="1"/>
</dbReference>
<dbReference type="InterPro" id="IPR053212">
    <property type="entry name" value="DHP_3-monooxygenase"/>
</dbReference>
<organism evidence="1 2">
    <name type="scientific">Populus euphratica</name>
    <name type="common">Euphrates poplar</name>
    <dbReference type="NCBI Taxonomy" id="75702"/>
    <lineage>
        <taxon>Eukaryota</taxon>
        <taxon>Viridiplantae</taxon>
        <taxon>Streptophyta</taxon>
        <taxon>Embryophyta</taxon>
        <taxon>Tracheophyta</taxon>
        <taxon>Spermatophyta</taxon>
        <taxon>Magnoliopsida</taxon>
        <taxon>eudicotyledons</taxon>
        <taxon>Gunneridae</taxon>
        <taxon>Pentapetalae</taxon>
        <taxon>rosids</taxon>
        <taxon>fabids</taxon>
        <taxon>Malpighiales</taxon>
        <taxon>Salicaceae</taxon>
        <taxon>Saliceae</taxon>
        <taxon>Populus</taxon>
    </lineage>
</organism>
<proteinExistence type="predicted"/>
<feature type="non-terminal residue" evidence="2">
    <location>
        <position position="1"/>
    </location>
</feature>
<dbReference type="RefSeq" id="XP_011015896.1">
    <property type="nucleotide sequence ID" value="XM_011017594.1"/>
</dbReference>
<dbReference type="InterPro" id="IPR036188">
    <property type="entry name" value="FAD/NAD-bd_sf"/>
</dbReference>
<dbReference type="SUPFAM" id="SSF54373">
    <property type="entry name" value="FAD-linked reductases, C-terminal domain"/>
    <property type="match status" value="1"/>
</dbReference>
<protein>
    <submittedName>
        <fullName evidence="2">Uncharacterized protein LOC105119451</fullName>
    </submittedName>
</protein>
<dbReference type="SUPFAM" id="SSF51905">
    <property type="entry name" value="FAD/NAD(P)-binding domain"/>
    <property type="match status" value="1"/>
</dbReference>
<keyword evidence="1" id="KW-1185">Reference proteome</keyword>
<dbReference type="KEGG" id="peu:105119451"/>
<evidence type="ECO:0000313" key="1">
    <source>
        <dbReference type="Proteomes" id="UP000694918"/>
    </source>
</evidence>
<gene>
    <name evidence="2" type="primary">LOC105119451</name>
</gene>
<dbReference type="AlphaFoldDB" id="A0AAJ6TSI9"/>
<accession>A0AAJ6TSI9</accession>
<reference evidence="2" key="1">
    <citation type="submission" date="2025-08" db="UniProtKB">
        <authorList>
            <consortium name="RefSeq"/>
        </authorList>
    </citation>
    <scope>IDENTIFICATION</scope>
</reference>
<dbReference type="PANTHER" id="PTHR47469">
    <property type="entry name" value="MONOOXYGENASE-LIKE"/>
    <property type="match status" value="1"/>
</dbReference>
<sequence length="322" mass="36297">VTVIGEEFLNFQEMRFQKLSCASEERTWILGNAYTFIEVPKLTVRTSEDKTSVKVEAKVLQTEEIIEINGDLLVAADGCLSSIRKTFLPDLKLRYSGCCAWRGVLDFSGNGNSESILGIQRPYPDPRKCLYFDLNTGRITGLYELLNKRLNWIWYVHQHEPGQKVSSDMIENMYQEAESLGPELVRVTRETKEPFINIIYDSDPLELIFWDNVVLIGDASHPTTPHRVRSTNISTLDAAVLGKCIEKLGAENIPSALEEYQHIRLTVTAKQVLHSQRVGQIKQGLALPDSKLFDPTAASAEESEELQRIHLPFFASAPLSVD</sequence>
<evidence type="ECO:0000313" key="2">
    <source>
        <dbReference type="RefSeq" id="XP_011015896.1"/>
    </source>
</evidence>
<name>A0AAJ6TSI9_POPEU</name>
<dbReference type="PANTHER" id="PTHR47469:SF2">
    <property type="entry name" value="OS06G0597600 PROTEIN"/>
    <property type="match status" value="1"/>
</dbReference>
<dbReference type="Proteomes" id="UP000694918">
    <property type="component" value="Unplaced"/>
</dbReference>